<name>A0AAD4Q9G6_9AGAM</name>
<dbReference type="SUPFAM" id="SSF54695">
    <property type="entry name" value="POZ domain"/>
    <property type="match status" value="1"/>
</dbReference>
<proteinExistence type="predicted"/>
<evidence type="ECO:0000313" key="2">
    <source>
        <dbReference type="EMBL" id="KAH8983116.1"/>
    </source>
</evidence>
<feature type="domain" description="BTB" evidence="1">
    <location>
        <begin position="1"/>
        <end position="73"/>
    </location>
</feature>
<evidence type="ECO:0000313" key="3">
    <source>
        <dbReference type="Proteomes" id="UP001201163"/>
    </source>
</evidence>
<feature type="non-terminal residue" evidence="2">
    <location>
        <position position="1"/>
    </location>
</feature>
<accession>A0AAD4Q9G6</accession>
<dbReference type="PROSITE" id="PS50097">
    <property type="entry name" value="BTB"/>
    <property type="match status" value="1"/>
</dbReference>
<dbReference type="InterPro" id="IPR000210">
    <property type="entry name" value="BTB/POZ_dom"/>
</dbReference>
<reference evidence="2" key="1">
    <citation type="submission" date="2022-01" db="EMBL/GenBank/DDBJ databases">
        <title>Comparative genomics reveals a dynamic genome evolution in the ectomycorrhizal milk-cap (Lactarius) mushrooms.</title>
        <authorList>
            <consortium name="DOE Joint Genome Institute"/>
            <person name="Lebreton A."/>
            <person name="Tang N."/>
            <person name="Kuo A."/>
            <person name="LaButti K."/>
            <person name="Drula E."/>
            <person name="Barry K."/>
            <person name="Clum A."/>
            <person name="Lipzen A."/>
            <person name="Mousain D."/>
            <person name="Ng V."/>
            <person name="Wang R."/>
            <person name="Wang X."/>
            <person name="Dai Y."/>
            <person name="Henrissat B."/>
            <person name="Grigoriev I.V."/>
            <person name="Guerin-Laguette A."/>
            <person name="Yu F."/>
            <person name="Martin F.M."/>
        </authorList>
    </citation>
    <scope>NUCLEOTIDE SEQUENCE</scope>
    <source>
        <strain evidence="2">QP</strain>
    </source>
</reference>
<protein>
    <recommendedName>
        <fullName evidence="1">BTB domain-containing protein</fullName>
    </recommendedName>
</protein>
<dbReference type="Gene3D" id="3.30.710.10">
    <property type="entry name" value="Potassium Channel Kv1.1, Chain A"/>
    <property type="match status" value="1"/>
</dbReference>
<dbReference type="Pfam" id="PF00651">
    <property type="entry name" value="BTB"/>
    <property type="match status" value="1"/>
</dbReference>
<dbReference type="EMBL" id="JAKELL010000092">
    <property type="protein sequence ID" value="KAH8983116.1"/>
    <property type="molecule type" value="Genomic_DNA"/>
</dbReference>
<dbReference type="InterPro" id="IPR011333">
    <property type="entry name" value="SKP1/BTB/POZ_sf"/>
</dbReference>
<dbReference type="AlphaFoldDB" id="A0AAD4Q9G6"/>
<sequence length="85" mass="9263">ADVVLRSSDLVSFHVHKSILAMSSPFFTDLFSLPQPPDDEVIEGLPVVQVPEDAELLHSLFTVLYPIPSAIPESYEKTLALLAAS</sequence>
<evidence type="ECO:0000259" key="1">
    <source>
        <dbReference type="PROSITE" id="PS50097"/>
    </source>
</evidence>
<gene>
    <name evidence="2" type="ORF">EDB92DRAFT_1804072</name>
</gene>
<dbReference type="Proteomes" id="UP001201163">
    <property type="component" value="Unassembled WGS sequence"/>
</dbReference>
<keyword evidence="3" id="KW-1185">Reference proteome</keyword>
<comment type="caution">
    <text evidence="2">The sequence shown here is derived from an EMBL/GenBank/DDBJ whole genome shotgun (WGS) entry which is preliminary data.</text>
</comment>
<organism evidence="2 3">
    <name type="scientific">Lactarius akahatsu</name>
    <dbReference type="NCBI Taxonomy" id="416441"/>
    <lineage>
        <taxon>Eukaryota</taxon>
        <taxon>Fungi</taxon>
        <taxon>Dikarya</taxon>
        <taxon>Basidiomycota</taxon>
        <taxon>Agaricomycotina</taxon>
        <taxon>Agaricomycetes</taxon>
        <taxon>Russulales</taxon>
        <taxon>Russulaceae</taxon>
        <taxon>Lactarius</taxon>
    </lineage>
</organism>